<dbReference type="GeneID" id="108672276"/>
<feature type="compositionally biased region" description="Acidic residues" evidence="1">
    <location>
        <begin position="138"/>
        <end position="154"/>
    </location>
</feature>
<reference evidence="5" key="1">
    <citation type="submission" date="2025-08" db="UniProtKB">
        <authorList>
            <consortium name="RefSeq"/>
        </authorList>
    </citation>
    <scope>IDENTIFICATION</scope>
    <source>
        <tissue evidence="5">Whole organism</tissue>
    </source>
</reference>
<feature type="transmembrane region" description="Helical" evidence="2">
    <location>
        <begin position="78"/>
        <end position="98"/>
    </location>
</feature>
<evidence type="ECO:0000313" key="5">
    <source>
        <dbReference type="RefSeq" id="XP_018015404.1"/>
    </source>
</evidence>
<keyword evidence="3" id="KW-0732">Signal</keyword>
<sequence length="189" mass="20875">MRSVALTCVPYFIVALVVLSHLTVCNATKIECYVDKNGDKTDPNNIYRCAADHTCCQEEGLPSCCMKKASSVAMWEQIQLWGILGAGIIVLGLVMWFCRHDGDCCCNAKDGRKSCCGKPYGKKPDDKFAEGYGVPSDTESDDDDDDSDDDDEEDDKNKDKSLKKKPYAHPSTEEEPQSQTPGNFLKTTP</sequence>
<proteinExistence type="predicted"/>
<organism evidence="4 5">
    <name type="scientific">Hyalella azteca</name>
    <name type="common">Amphipod</name>
    <dbReference type="NCBI Taxonomy" id="294128"/>
    <lineage>
        <taxon>Eukaryota</taxon>
        <taxon>Metazoa</taxon>
        <taxon>Ecdysozoa</taxon>
        <taxon>Arthropoda</taxon>
        <taxon>Crustacea</taxon>
        <taxon>Multicrustacea</taxon>
        <taxon>Malacostraca</taxon>
        <taxon>Eumalacostraca</taxon>
        <taxon>Peracarida</taxon>
        <taxon>Amphipoda</taxon>
        <taxon>Senticaudata</taxon>
        <taxon>Talitrida</taxon>
        <taxon>Talitroidea</taxon>
        <taxon>Hyalellidae</taxon>
        <taxon>Hyalella</taxon>
    </lineage>
</organism>
<name>A0A8B7NNW9_HYAAZ</name>
<feature type="chain" id="PRO_5034295821" evidence="3">
    <location>
        <begin position="28"/>
        <end position="189"/>
    </location>
</feature>
<dbReference type="RefSeq" id="XP_018015404.1">
    <property type="nucleotide sequence ID" value="XM_018159915.2"/>
</dbReference>
<evidence type="ECO:0000313" key="4">
    <source>
        <dbReference type="Proteomes" id="UP000694843"/>
    </source>
</evidence>
<dbReference type="KEGG" id="hazt:108672276"/>
<keyword evidence="2" id="KW-0472">Membrane</keyword>
<keyword evidence="2" id="KW-0812">Transmembrane</keyword>
<evidence type="ECO:0000256" key="2">
    <source>
        <dbReference type="SAM" id="Phobius"/>
    </source>
</evidence>
<feature type="signal peptide" evidence="3">
    <location>
        <begin position="1"/>
        <end position="27"/>
    </location>
</feature>
<gene>
    <name evidence="5" type="primary">LOC108672276</name>
</gene>
<dbReference type="Proteomes" id="UP000694843">
    <property type="component" value="Unplaced"/>
</dbReference>
<feature type="compositionally biased region" description="Polar residues" evidence="1">
    <location>
        <begin position="177"/>
        <end position="189"/>
    </location>
</feature>
<keyword evidence="4" id="KW-1185">Reference proteome</keyword>
<protein>
    <submittedName>
        <fullName evidence="5">Uncharacterized protein LOC108672276</fullName>
    </submittedName>
</protein>
<evidence type="ECO:0000256" key="1">
    <source>
        <dbReference type="SAM" id="MobiDB-lite"/>
    </source>
</evidence>
<evidence type="ECO:0000256" key="3">
    <source>
        <dbReference type="SAM" id="SignalP"/>
    </source>
</evidence>
<feature type="region of interest" description="Disordered" evidence="1">
    <location>
        <begin position="125"/>
        <end position="189"/>
    </location>
</feature>
<dbReference type="OrthoDB" id="6379279at2759"/>
<keyword evidence="2" id="KW-1133">Transmembrane helix</keyword>
<accession>A0A8B7NNW9</accession>
<dbReference type="AlphaFoldDB" id="A0A8B7NNW9"/>